<evidence type="ECO:0000313" key="2">
    <source>
        <dbReference type="EMBL" id="CAL4088789.1"/>
    </source>
</evidence>
<dbReference type="CDD" id="cd00037">
    <property type="entry name" value="CLECT"/>
    <property type="match status" value="1"/>
</dbReference>
<dbReference type="InterPro" id="IPR016187">
    <property type="entry name" value="CTDL_fold"/>
</dbReference>
<dbReference type="SUPFAM" id="SSF56436">
    <property type="entry name" value="C-type lectin-like"/>
    <property type="match status" value="1"/>
</dbReference>
<protein>
    <recommendedName>
        <fullName evidence="1">C-type lectin domain-containing protein</fullName>
    </recommendedName>
</protein>
<dbReference type="Proteomes" id="UP001497623">
    <property type="component" value="Unassembled WGS sequence"/>
</dbReference>
<accession>A0AAV2QNJ6</accession>
<dbReference type="Gene3D" id="3.10.100.10">
    <property type="entry name" value="Mannose-Binding Protein A, subunit A"/>
    <property type="match status" value="1"/>
</dbReference>
<dbReference type="InterPro" id="IPR001304">
    <property type="entry name" value="C-type_lectin-like"/>
</dbReference>
<gene>
    <name evidence="2" type="ORF">MNOR_LOCUS13633</name>
</gene>
<organism evidence="2 3">
    <name type="scientific">Meganyctiphanes norvegica</name>
    <name type="common">Northern krill</name>
    <name type="synonym">Thysanopoda norvegica</name>
    <dbReference type="NCBI Taxonomy" id="48144"/>
    <lineage>
        <taxon>Eukaryota</taxon>
        <taxon>Metazoa</taxon>
        <taxon>Ecdysozoa</taxon>
        <taxon>Arthropoda</taxon>
        <taxon>Crustacea</taxon>
        <taxon>Multicrustacea</taxon>
        <taxon>Malacostraca</taxon>
        <taxon>Eumalacostraca</taxon>
        <taxon>Eucarida</taxon>
        <taxon>Euphausiacea</taxon>
        <taxon>Euphausiidae</taxon>
        <taxon>Meganyctiphanes</taxon>
    </lineage>
</organism>
<dbReference type="InterPro" id="IPR016186">
    <property type="entry name" value="C-type_lectin-like/link_sf"/>
</dbReference>
<evidence type="ECO:0000313" key="3">
    <source>
        <dbReference type="Proteomes" id="UP001497623"/>
    </source>
</evidence>
<dbReference type="AlphaFoldDB" id="A0AAV2QNJ6"/>
<sequence>IVDKLSGMNDTLYHMKSSTSDVLTKQDSNNIVIVDKLSGMNDTLNHMKSSTSDVLTKQDSYNKELIDKLYVMSSTLNYMNSTTKDFQELHTTLVKDIKHQVVDCPLSDGFFMLPDSTECFKSIREKLTWAAADAKCKSEGLALARPEPQNAVALRKYLVDTYDGGWHWLGGKTDGQYMKWTDNQDSMSASNPLWWPGHASYVSTGNCLWFLSDNSHWKPRPDHPYASRDCSQTLHPLCELIME</sequence>
<keyword evidence="3" id="KW-1185">Reference proteome</keyword>
<feature type="non-terminal residue" evidence="2">
    <location>
        <position position="1"/>
    </location>
</feature>
<reference evidence="2 3" key="1">
    <citation type="submission" date="2024-05" db="EMBL/GenBank/DDBJ databases">
        <authorList>
            <person name="Wallberg A."/>
        </authorList>
    </citation>
    <scope>NUCLEOTIDE SEQUENCE [LARGE SCALE GENOMIC DNA]</scope>
</reference>
<evidence type="ECO:0000259" key="1">
    <source>
        <dbReference type="PROSITE" id="PS50041"/>
    </source>
</evidence>
<name>A0AAV2QNJ6_MEGNR</name>
<proteinExistence type="predicted"/>
<dbReference type="PROSITE" id="PS50041">
    <property type="entry name" value="C_TYPE_LECTIN_2"/>
    <property type="match status" value="1"/>
</dbReference>
<feature type="domain" description="C-type lectin" evidence="1">
    <location>
        <begin position="115"/>
        <end position="239"/>
    </location>
</feature>
<dbReference type="EMBL" id="CAXKWB010007876">
    <property type="protein sequence ID" value="CAL4088789.1"/>
    <property type="molecule type" value="Genomic_DNA"/>
</dbReference>
<comment type="caution">
    <text evidence="2">The sequence shown here is derived from an EMBL/GenBank/DDBJ whole genome shotgun (WGS) entry which is preliminary data.</text>
</comment>